<comment type="caution">
    <text evidence="1">The sequence shown here is derived from an EMBL/GenBank/DDBJ whole genome shotgun (WGS) entry which is preliminary data.</text>
</comment>
<gene>
    <name evidence="1" type="ORF">KIPB_015132</name>
</gene>
<dbReference type="Proteomes" id="UP000265618">
    <property type="component" value="Unassembled WGS sequence"/>
</dbReference>
<name>A0A391NU02_9EUKA</name>
<dbReference type="AlphaFoldDB" id="A0A391NU02"/>
<protein>
    <submittedName>
        <fullName evidence="1">Uncharacterized protein</fullName>
    </submittedName>
</protein>
<keyword evidence="2" id="KW-1185">Reference proteome</keyword>
<evidence type="ECO:0000313" key="2">
    <source>
        <dbReference type="Proteomes" id="UP000265618"/>
    </source>
</evidence>
<proteinExistence type="predicted"/>
<dbReference type="EMBL" id="BDIP01008262">
    <property type="protein sequence ID" value="GCA64704.1"/>
    <property type="molecule type" value="Genomic_DNA"/>
</dbReference>
<accession>A0A391NU02</accession>
<feature type="non-terminal residue" evidence="1">
    <location>
        <position position="1"/>
    </location>
</feature>
<reference evidence="1 2" key="1">
    <citation type="journal article" date="2018" name="PLoS ONE">
        <title>The draft genome of Kipferlia bialata reveals reductive genome evolution in fornicate parasites.</title>
        <authorList>
            <person name="Tanifuji G."/>
            <person name="Takabayashi S."/>
            <person name="Kume K."/>
            <person name="Takagi M."/>
            <person name="Nakayama T."/>
            <person name="Kamikawa R."/>
            <person name="Inagaki Y."/>
            <person name="Hashimoto T."/>
        </authorList>
    </citation>
    <scope>NUCLEOTIDE SEQUENCE [LARGE SCALE GENOMIC DNA]</scope>
    <source>
        <strain evidence="1">NY0173</strain>
    </source>
</reference>
<evidence type="ECO:0000313" key="1">
    <source>
        <dbReference type="EMBL" id="GCA64704.1"/>
    </source>
</evidence>
<organism evidence="1 2">
    <name type="scientific">Kipferlia bialata</name>
    <dbReference type="NCBI Taxonomy" id="797122"/>
    <lineage>
        <taxon>Eukaryota</taxon>
        <taxon>Metamonada</taxon>
        <taxon>Carpediemonas-like organisms</taxon>
        <taxon>Kipferlia</taxon>
    </lineage>
</organism>
<sequence length="55" mass="5972">MYVYGIVCRDEVDSTFQELVDMGRSGILVAPQSQYVPFAEGSGMADALLAVREGE</sequence>